<proteinExistence type="predicted"/>
<name>A0A0V7ZY54_9CYAN</name>
<sequence length="470" mass="54067">MPEDFETRFREEVRKREQRRKRRMIRKFSSLFLIFALVVLSIYLFSQKNIILQISNLSIHTILLSIFGLIVIISLIVYFTNLRESEFDQKSPVFSVNTLKDPNSGEIQWKYILGVALLLSTFVYQANQFTIDNHIHTLIYRPKPPVSNQYWPWNNYGDIDPIVANLPSDVEISIQSVAQYIAREQKDPYLQVKALHDYVVSRVTYDLEVLKTGIRPPQDAKTVFQTHKAVCEGYAKLFAALGRSIGLNVVYLEGKVRRDLAPVDLIPRRLRFLNSGYDWTLHAWNAVKVAGQWQLIDATWDDSNSNKSGISYNANYLMPPPEVMIISHLPDLSSWQLLKNPTDQDKFEKQPLLTPYFFSEELDITSPKQYESSVQKTAVIEINTSTNYRKKIVAVFTKAKKTEFSIGDLLENNQSNQRKELEIQRCSSQISGSGKTKISCQLPEKGDYQIFVFSAGRKVIPIGQLKFHAI</sequence>
<dbReference type="AlphaFoldDB" id="A0A0V7ZY54"/>
<dbReference type="SMART" id="SM00460">
    <property type="entry name" value="TGc"/>
    <property type="match status" value="1"/>
</dbReference>
<dbReference type="RefSeq" id="WP_058183296.1">
    <property type="nucleotide sequence ID" value="NZ_LMTZ01000022.1"/>
</dbReference>
<feature type="transmembrane region" description="Helical" evidence="1">
    <location>
        <begin position="24"/>
        <end position="45"/>
    </location>
</feature>
<dbReference type="SUPFAM" id="SSF54001">
    <property type="entry name" value="Cysteine proteinases"/>
    <property type="match status" value="1"/>
</dbReference>
<keyword evidence="1" id="KW-0472">Membrane</keyword>
<comment type="caution">
    <text evidence="4">The sequence shown here is derived from an EMBL/GenBank/DDBJ whole genome shotgun (WGS) entry which is preliminary data.</text>
</comment>
<dbReference type="OrthoDB" id="9788327at2"/>
<dbReference type="GO" id="GO:0005737">
    <property type="term" value="C:cytoplasm"/>
    <property type="evidence" value="ECO:0007669"/>
    <property type="project" value="TreeGrafter"/>
</dbReference>
<evidence type="ECO:0000313" key="5">
    <source>
        <dbReference type="Proteomes" id="UP000053372"/>
    </source>
</evidence>
<dbReference type="InterPro" id="IPR038765">
    <property type="entry name" value="Papain-like_cys_pep_sf"/>
</dbReference>
<accession>A0A0V7ZY54</accession>
<protein>
    <recommendedName>
        <fullName evidence="2">Transglutaminase-like domain-containing protein</fullName>
    </recommendedName>
</protein>
<gene>
    <name evidence="3" type="ORF">BC008_03965</name>
    <name evidence="4" type="ORF">BC008_04200</name>
</gene>
<organism evidence="4 5">
    <name type="scientific">Mastigocoleus testarum BC008</name>
    <dbReference type="NCBI Taxonomy" id="371196"/>
    <lineage>
        <taxon>Bacteria</taxon>
        <taxon>Bacillati</taxon>
        <taxon>Cyanobacteriota</taxon>
        <taxon>Cyanophyceae</taxon>
        <taxon>Nostocales</taxon>
        <taxon>Hapalosiphonaceae</taxon>
        <taxon>Mastigocoleus</taxon>
    </lineage>
</organism>
<dbReference type="Proteomes" id="UP000053372">
    <property type="component" value="Unassembled WGS sequence"/>
</dbReference>
<evidence type="ECO:0000256" key="1">
    <source>
        <dbReference type="SAM" id="Phobius"/>
    </source>
</evidence>
<keyword evidence="1" id="KW-1133">Transmembrane helix</keyword>
<feature type="transmembrane region" description="Helical" evidence="1">
    <location>
        <begin position="109"/>
        <end position="126"/>
    </location>
</feature>
<dbReference type="InterPro" id="IPR002931">
    <property type="entry name" value="Transglutaminase-like"/>
</dbReference>
<evidence type="ECO:0000313" key="4">
    <source>
        <dbReference type="EMBL" id="KST69507.1"/>
    </source>
</evidence>
<feature type="transmembrane region" description="Helical" evidence="1">
    <location>
        <begin position="57"/>
        <end position="80"/>
    </location>
</feature>
<dbReference type="InterPro" id="IPR056564">
    <property type="entry name" value="Ig-like_KY"/>
</dbReference>
<evidence type="ECO:0000313" key="3">
    <source>
        <dbReference type="EMBL" id="KST69354.1"/>
    </source>
</evidence>
<evidence type="ECO:0000259" key="2">
    <source>
        <dbReference type="SMART" id="SM00460"/>
    </source>
</evidence>
<dbReference type="Pfam" id="PF01841">
    <property type="entry name" value="Transglut_core"/>
    <property type="match status" value="1"/>
</dbReference>
<dbReference type="Pfam" id="PF23265">
    <property type="entry name" value="Ig-like_KY"/>
    <property type="match status" value="1"/>
</dbReference>
<dbReference type="EMBL" id="LMTZ01000022">
    <property type="protein sequence ID" value="KST69507.1"/>
    <property type="molecule type" value="Genomic_DNA"/>
</dbReference>
<dbReference type="PANTHER" id="PTHR46333:SF2">
    <property type="entry name" value="CYTOKINESIS PROTEIN 3"/>
    <property type="match status" value="1"/>
</dbReference>
<dbReference type="Gene3D" id="3.10.620.30">
    <property type="match status" value="1"/>
</dbReference>
<keyword evidence="5" id="KW-1185">Reference proteome</keyword>
<reference evidence="4 5" key="1">
    <citation type="journal article" date="2015" name="Genome Announc.">
        <title>Draft Genome of the Euendolithic (true boring) Cyanobacterium Mastigocoleus testarum strain BC008.</title>
        <authorList>
            <person name="Guida B.S."/>
            <person name="Garcia-Pichel F."/>
        </authorList>
    </citation>
    <scope>NUCLEOTIDE SEQUENCE [LARGE SCALE GENOMIC DNA]</scope>
    <source>
        <strain evidence="4 5">BC008</strain>
    </source>
</reference>
<dbReference type="InterPro" id="IPR052557">
    <property type="entry name" value="CAP/Cytokinesis_protein"/>
</dbReference>
<feature type="domain" description="Transglutaminase-like" evidence="2">
    <location>
        <begin position="223"/>
        <end position="300"/>
    </location>
</feature>
<dbReference type="EMBL" id="LMTZ01000025">
    <property type="protein sequence ID" value="KST69354.1"/>
    <property type="molecule type" value="Genomic_DNA"/>
</dbReference>
<keyword evidence="1" id="KW-0812">Transmembrane</keyword>
<dbReference type="PANTHER" id="PTHR46333">
    <property type="entry name" value="CYTOKINESIS PROTEIN 3"/>
    <property type="match status" value="1"/>
</dbReference>